<dbReference type="Proteomes" id="UP000254808">
    <property type="component" value="Chromosome"/>
</dbReference>
<evidence type="ECO:0000313" key="2">
    <source>
        <dbReference type="Proteomes" id="UP000254808"/>
    </source>
</evidence>
<sequence>MLVLTPAFMFTACDITNPVEGIKLMLNLKERNTTVSVVVRDAETGDLIGFEDESVTLDVTFSGDDGLVIINMINEEVTRLAGLENGLFNFAIRDEIEPGPQAPIVFRMNIEATGYLTESQLVVIDGSGENVVDVEMIRVASPPEGVVIRENVPIGATDPQGLTTEPIVFSSGDDDDLDRFFRGSAGAGTASDNLPPDPPISILSPSVRFFIAAGTEIKDENGNPLQGNLNATFVYYGPNSLFFPRFGKANRGGDTDDSLFEYRGVVQATIQDENGRIALLFNPAIEVTMTYPSSPFDPDQFESWTGLQPRPDTWNFSQMVEITELEDSFGRNFNQSTMTLTELPLMTMIGNGIPACLSGKTIRFDGTKLRLEGGLFRSDNDRFVGYYNAVRRTVGDEKVTETRFRTVPRNVPVRVEVRNMNFTLIDSFEVSDLCAQTELTVPVNSPEFDLEFIAEGRCEGRDELVYASIPAQIRSSRSFWRPAGNITNGVLNITLPEPDTYTIGTTYDGRFYQYDIDLTGAQPGSTTTVEEIFDIPENICDDV</sequence>
<name>A0A345UJB6_9BACT</name>
<keyword evidence="2" id="KW-1185">Reference proteome</keyword>
<organism evidence="1 2">
    <name type="scientific">Cyclonatronum proteinivorum</name>
    <dbReference type="NCBI Taxonomy" id="1457365"/>
    <lineage>
        <taxon>Bacteria</taxon>
        <taxon>Pseudomonadati</taxon>
        <taxon>Balneolota</taxon>
        <taxon>Balneolia</taxon>
        <taxon>Balneolales</taxon>
        <taxon>Cyclonatronaceae</taxon>
        <taxon>Cyclonatronum</taxon>
    </lineage>
</organism>
<dbReference type="AlphaFoldDB" id="A0A345UJB6"/>
<reference evidence="1 2" key="1">
    <citation type="submission" date="2018-03" db="EMBL/GenBank/DDBJ databases">
        <title>Phenotypic and genomic properties of Cyclonatronum proteinivorum gen. nov., sp. nov., a haloalkaliphilic bacteroidete from soda lakes possessing Na+-translocating rhodopsin.</title>
        <authorList>
            <person name="Toshchakov S.V."/>
            <person name="Korzhenkov A."/>
            <person name="Samarov N.I."/>
            <person name="Kublanov I.V."/>
            <person name="Muntyan M.S."/>
            <person name="Sorokin D.Y."/>
        </authorList>
    </citation>
    <scope>NUCLEOTIDE SEQUENCE [LARGE SCALE GENOMIC DNA]</scope>
    <source>
        <strain evidence="1 2">Omega</strain>
    </source>
</reference>
<proteinExistence type="predicted"/>
<accession>A0A345UJB6</accession>
<dbReference type="KEGG" id="cprv:CYPRO_1311"/>
<dbReference type="EMBL" id="CP027806">
    <property type="protein sequence ID" value="AXJ00568.1"/>
    <property type="molecule type" value="Genomic_DNA"/>
</dbReference>
<protein>
    <submittedName>
        <fullName evidence="1">Uncharacterized protein</fullName>
    </submittedName>
</protein>
<evidence type="ECO:0000313" key="1">
    <source>
        <dbReference type="EMBL" id="AXJ00568.1"/>
    </source>
</evidence>
<gene>
    <name evidence="1" type="ORF">CYPRO_1311</name>
</gene>